<dbReference type="PIRSF" id="PIRSF036557">
    <property type="entry name" value="XdhA_RC"/>
    <property type="match status" value="1"/>
</dbReference>
<dbReference type="SUPFAM" id="SSF55447">
    <property type="entry name" value="CO dehydrogenase flavoprotein C-terminal domain-like"/>
    <property type="match status" value="1"/>
</dbReference>
<dbReference type="PROSITE" id="PS51387">
    <property type="entry name" value="FAD_PCMH"/>
    <property type="match status" value="1"/>
</dbReference>
<comment type="caution">
    <text evidence="6">The sequence shown here is derived from an EMBL/GenBank/DDBJ whole genome shotgun (WGS) entry which is preliminary data.</text>
</comment>
<dbReference type="InterPro" id="IPR016208">
    <property type="entry name" value="Ald_Oxase/xanthine_DH-like"/>
</dbReference>
<dbReference type="SMART" id="SM01092">
    <property type="entry name" value="CO_deh_flav_C"/>
    <property type="match status" value="1"/>
</dbReference>
<dbReference type="SUPFAM" id="SSF56176">
    <property type="entry name" value="FAD-binding/transporter-associated domain-like"/>
    <property type="match status" value="1"/>
</dbReference>
<evidence type="ECO:0000256" key="3">
    <source>
        <dbReference type="ARBA" id="ARBA00022827"/>
    </source>
</evidence>
<dbReference type="InterPro" id="IPR005107">
    <property type="entry name" value="CO_DH_flav_C"/>
</dbReference>
<feature type="domain" description="FAD-binding PCMH-type" evidence="5">
    <location>
        <begin position="199"/>
        <end position="375"/>
    </location>
</feature>
<dbReference type="InterPro" id="IPR036318">
    <property type="entry name" value="FAD-bd_PCMH-like_sf"/>
</dbReference>
<dbReference type="InterPro" id="IPR036884">
    <property type="entry name" value="2Fe-2S-bd_dom_sf"/>
</dbReference>
<dbReference type="EC" id="1.17.1.4" evidence="6"/>
<dbReference type="GO" id="GO:0004854">
    <property type="term" value="F:xanthine dehydrogenase activity"/>
    <property type="evidence" value="ECO:0007669"/>
    <property type="project" value="UniProtKB-EC"/>
</dbReference>
<evidence type="ECO:0000259" key="5">
    <source>
        <dbReference type="PROSITE" id="PS51387"/>
    </source>
</evidence>
<evidence type="ECO:0000256" key="4">
    <source>
        <dbReference type="ARBA" id="ARBA00023004"/>
    </source>
</evidence>
<dbReference type="Gene3D" id="3.30.390.50">
    <property type="entry name" value="CO dehydrogenase flavoprotein, C-terminal domain"/>
    <property type="match status" value="1"/>
</dbReference>
<dbReference type="InterPro" id="IPR036010">
    <property type="entry name" value="2Fe-2S_ferredoxin-like_sf"/>
</dbReference>
<reference evidence="6 7" key="1">
    <citation type="submission" date="2019-02" db="EMBL/GenBank/DDBJ databases">
        <title>Aquabacterium sp. strain KMB7.</title>
        <authorList>
            <person name="Chen W.-M."/>
        </authorList>
    </citation>
    <scope>NUCLEOTIDE SEQUENCE [LARGE SCALE GENOMIC DNA]</scope>
    <source>
        <strain evidence="6 7">KMB7</strain>
    </source>
</reference>
<dbReference type="InterPro" id="IPR002888">
    <property type="entry name" value="2Fe-2S-bd"/>
</dbReference>
<keyword evidence="3" id="KW-0274">FAD</keyword>
<dbReference type="Pfam" id="PF01799">
    <property type="entry name" value="Fer2_2"/>
    <property type="match status" value="1"/>
</dbReference>
<dbReference type="InterPro" id="IPR012675">
    <property type="entry name" value="Beta-grasp_dom_sf"/>
</dbReference>
<evidence type="ECO:0000256" key="1">
    <source>
        <dbReference type="ARBA" id="ARBA00022630"/>
    </source>
</evidence>
<dbReference type="InterPro" id="IPR036683">
    <property type="entry name" value="CO_DH_flav_C_dom_sf"/>
</dbReference>
<dbReference type="InterPro" id="IPR002346">
    <property type="entry name" value="Mopterin_DH_FAD-bd"/>
</dbReference>
<keyword evidence="2" id="KW-0479">Metal-binding</keyword>
<dbReference type="AlphaFoldDB" id="A0A4V2JFX9"/>
<dbReference type="RefSeq" id="WP_130966748.1">
    <property type="nucleotide sequence ID" value="NZ_SIXI01000002.1"/>
</dbReference>
<dbReference type="GO" id="GO:0005506">
    <property type="term" value="F:iron ion binding"/>
    <property type="evidence" value="ECO:0007669"/>
    <property type="project" value="InterPro"/>
</dbReference>
<dbReference type="Gene3D" id="3.10.20.30">
    <property type="match status" value="1"/>
</dbReference>
<proteinExistence type="predicted"/>
<dbReference type="InterPro" id="IPR016167">
    <property type="entry name" value="FAD-bd_PCMH_sub1"/>
</dbReference>
<dbReference type="OrthoDB" id="9179439at2"/>
<dbReference type="InterPro" id="IPR012175">
    <property type="entry name" value="Xanth_DH_ssu_bac"/>
</dbReference>
<dbReference type="Proteomes" id="UP000292120">
    <property type="component" value="Unassembled WGS sequence"/>
</dbReference>
<sequence length="499" mass="53619">MPDTPITPTERPVHFLHRGQLQQVGGLPPTTTVLQWLRGHAHCTGSKEGCAEGDCGACTVVVATPDAQAPGGVRLDNVNACIQFLPTLDGKALYTVEDVAPTPDTLHPCQQALVQCHGSQCGFCTPGFVMSMWQLYQAHDQAPPREALADALSGNLCRCTGYRPILDAAQQMFDAPRQVLDTAPVAQALAALPDSTLVLGREPGQRFIAPRSLAEFAQWRAALPEARILAGATDIGLWVNKQFRTLGDILYVGQVPELRAITPWADGKGLSIGAAASLEAAWSALAERLPALKELWLRFASPPVRRAGTLGGNVANGSPIGDAPPVLLALGAELVLRHGEHTRRVPLSGFYLDYMKNDLQPGEFLQSIEVPWPTAGQMVRAYKVSKRRDSDISAVCAAFGLTVEHGVITEARVAYGGMAATARRAALVEQALVGHPWNEATVQRAQAALAQDFTPLSDLRASQGYRQQVAANLIRRCWLETRPQAPMAGDQVEVWPAVV</sequence>
<keyword evidence="4" id="KW-0408">Iron</keyword>
<dbReference type="InterPro" id="IPR006058">
    <property type="entry name" value="2Fe2S_fd_BS"/>
</dbReference>
<dbReference type="Gene3D" id="3.30.43.10">
    <property type="entry name" value="Uridine Diphospho-n-acetylenolpyruvylglucosamine Reductase, domain 2"/>
    <property type="match status" value="1"/>
</dbReference>
<dbReference type="InterPro" id="IPR014307">
    <property type="entry name" value="Xanthine_DH_ssu"/>
</dbReference>
<dbReference type="PANTHER" id="PTHR45444">
    <property type="entry name" value="XANTHINE DEHYDROGENASE"/>
    <property type="match status" value="1"/>
</dbReference>
<accession>A0A4V2JFX9</accession>
<evidence type="ECO:0000313" key="6">
    <source>
        <dbReference type="EMBL" id="TBO32536.1"/>
    </source>
</evidence>
<dbReference type="InterPro" id="IPR016166">
    <property type="entry name" value="FAD-bd_PCMH"/>
</dbReference>
<evidence type="ECO:0000313" key="7">
    <source>
        <dbReference type="Proteomes" id="UP000292120"/>
    </source>
</evidence>
<organism evidence="6 7">
    <name type="scientific">Aquabacterium lacunae</name>
    <dbReference type="NCBI Taxonomy" id="2528630"/>
    <lineage>
        <taxon>Bacteria</taxon>
        <taxon>Pseudomonadati</taxon>
        <taxon>Pseudomonadota</taxon>
        <taxon>Betaproteobacteria</taxon>
        <taxon>Burkholderiales</taxon>
        <taxon>Aquabacterium</taxon>
    </lineage>
</organism>
<dbReference type="InterPro" id="IPR016169">
    <property type="entry name" value="FAD-bd_PCMH_sub2"/>
</dbReference>
<dbReference type="PROSITE" id="PS00197">
    <property type="entry name" value="2FE2S_FER_1"/>
    <property type="match status" value="1"/>
</dbReference>
<dbReference type="Pfam" id="PF00941">
    <property type="entry name" value="FAD_binding_5"/>
    <property type="match status" value="1"/>
</dbReference>
<dbReference type="SUPFAM" id="SSF54292">
    <property type="entry name" value="2Fe-2S ferredoxin-like"/>
    <property type="match status" value="1"/>
</dbReference>
<dbReference type="GO" id="GO:0071949">
    <property type="term" value="F:FAD binding"/>
    <property type="evidence" value="ECO:0007669"/>
    <property type="project" value="InterPro"/>
</dbReference>
<protein>
    <submittedName>
        <fullName evidence="6">Xanthine dehydrogenase small subunit</fullName>
        <ecNumber evidence="6">1.17.1.4</ecNumber>
    </submittedName>
</protein>
<keyword evidence="7" id="KW-1185">Reference proteome</keyword>
<dbReference type="EMBL" id="SIXI01000002">
    <property type="protein sequence ID" value="TBO32536.1"/>
    <property type="molecule type" value="Genomic_DNA"/>
</dbReference>
<dbReference type="NCBIfam" id="TIGR02963">
    <property type="entry name" value="xanthine_xdhA"/>
    <property type="match status" value="1"/>
</dbReference>
<gene>
    <name evidence="6" type="primary">xdhA</name>
    <name evidence="6" type="ORF">EYS42_04920</name>
</gene>
<dbReference type="GO" id="GO:0051537">
    <property type="term" value="F:2 iron, 2 sulfur cluster binding"/>
    <property type="evidence" value="ECO:0007669"/>
    <property type="project" value="InterPro"/>
</dbReference>
<dbReference type="PANTHER" id="PTHR45444:SF3">
    <property type="entry name" value="XANTHINE DEHYDROGENASE"/>
    <property type="match status" value="1"/>
</dbReference>
<evidence type="ECO:0000256" key="2">
    <source>
        <dbReference type="ARBA" id="ARBA00022723"/>
    </source>
</evidence>
<dbReference type="Pfam" id="PF03450">
    <property type="entry name" value="CO_deh_flav_C"/>
    <property type="match status" value="1"/>
</dbReference>
<keyword evidence="6" id="KW-0560">Oxidoreductase</keyword>
<name>A0A4V2JFX9_9BURK</name>
<dbReference type="Gene3D" id="1.10.150.120">
    <property type="entry name" value="[2Fe-2S]-binding domain"/>
    <property type="match status" value="1"/>
</dbReference>
<keyword evidence="1" id="KW-0285">Flavoprotein</keyword>
<dbReference type="Gene3D" id="3.30.465.10">
    <property type="match status" value="1"/>
</dbReference>
<dbReference type="SUPFAM" id="SSF47741">
    <property type="entry name" value="CO dehydrogenase ISP C-domain like"/>
    <property type="match status" value="1"/>
</dbReference>